<dbReference type="Proteomes" id="UP001166293">
    <property type="component" value="Unassembled WGS sequence"/>
</dbReference>
<feature type="transmembrane region" description="Helical" evidence="21">
    <location>
        <begin position="316"/>
        <end position="337"/>
    </location>
</feature>
<keyword evidence="8" id="KW-0133">Cell shape</keyword>
<accession>A0ABS6NAA6</accession>
<evidence type="ECO:0000256" key="6">
    <source>
        <dbReference type="ARBA" id="ARBA00022679"/>
    </source>
</evidence>
<dbReference type="PANTHER" id="PTHR30474">
    <property type="entry name" value="CELL CYCLE PROTEIN"/>
    <property type="match status" value="1"/>
</dbReference>
<keyword evidence="11 21" id="KW-0472">Membrane</keyword>
<evidence type="ECO:0000256" key="7">
    <source>
        <dbReference type="ARBA" id="ARBA00022692"/>
    </source>
</evidence>
<keyword evidence="3" id="KW-1003">Cell membrane</keyword>
<keyword evidence="7 21" id="KW-0812">Transmembrane</keyword>
<evidence type="ECO:0000256" key="2">
    <source>
        <dbReference type="ARBA" id="ARBA00004752"/>
    </source>
</evidence>
<evidence type="ECO:0000256" key="18">
    <source>
        <dbReference type="ARBA" id="ARBA00041418"/>
    </source>
</evidence>
<dbReference type="EMBL" id="JAHRWL010000002">
    <property type="protein sequence ID" value="MBV2360519.1"/>
    <property type="molecule type" value="Genomic_DNA"/>
</dbReference>
<keyword evidence="12" id="KW-0131">Cell cycle</keyword>
<feature type="transmembrane region" description="Helical" evidence="21">
    <location>
        <begin position="190"/>
        <end position="217"/>
    </location>
</feature>
<evidence type="ECO:0000256" key="3">
    <source>
        <dbReference type="ARBA" id="ARBA00022475"/>
    </source>
</evidence>
<evidence type="ECO:0000313" key="22">
    <source>
        <dbReference type="EMBL" id="MBV2360519.1"/>
    </source>
</evidence>
<evidence type="ECO:0000256" key="14">
    <source>
        <dbReference type="ARBA" id="ARBA00032370"/>
    </source>
</evidence>
<evidence type="ECO:0000256" key="10">
    <source>
        <dbReference type="ARBA" id="ARBA00022989"/>
    </source>
</evidence>
<comment type="similarity">
    <text evidence="16">Belongs to the SEDS family. FtsW subfamily.</text>
</comment>
<comment type="pathway">
    <text evidence="2">Cell wall biogenesis; peptidoglycan biosynthesis.</text>
</comment>
<evidence type="ECO:0000313" key="23">
    <source>
        <dbReference type="Proteomes" id="UP001166293"/>
    </source>
</evidence>
<evidence type="ECO:0000256" key="4">
    <source>
        <dbReference type="ARBA" id="ARBA00022618"/>
    </source>
</evidence>
<comment type="caution">
    <text evidence="22">The sequence shown here is derived from an EMBL/GenBank/DDBJ whole genome shotgun (WGS) entry which is preliminary data.</text>
</comment>
<keyword evidence="23" id="KW-1185">Reference proteome</keyword>
<comment type="subcellular location">
    <subcellularLocation>
        <location evidence="1">Cell membrane</location>
        <topology evidence="1">Multi-pass membrane protein</topology>
    </subcellularLocation>
</comment>
<gene>
    <name evidence="22" type="primary">ftsW</name>
    <name evidence="22" type="ORF">KUH32_12095</name>
</gene>
<evidence type="ECO:0000256" key="20">
    <source>
        <dbReference type="ARBA" id="ARBA00049902"/>
    </source>
</evidence>
<evidence type="ECO:0000256" key="8">
    <source>
        <dbReference type="ARBA" id="ARBA00022960"/>
    </source>
</evidence>
<dbReference type="PANTHER" id="PTHR30474:SF2">
    <property type="entry name" value="PEPTIDOGLYCAN GLYCOSYLTRANSFERASE FTSW-RELATED"/>
    <property type="match status" value="1"/>
</dbReference>
<keyword evidence="10 21" id="KW-1133">Transmembrane helix</keyword>
<comment type="catalytic activity">
    <reaction evidence="20">
        <text>[GlcNAc-(1-&gt;4)-Mur2Ac(oyl-L-Ala-gamma-D-Glu-L-Lys-D-Ala-D-Ala)](n)-di-trans,octa-cis-undecaprenyl diphosphate + beta-D-GlcNAc-(1-&gt;4)-Mur2Ac(oyl-L-Ala-gamma-D-Glu-L-Lys-D-Ala-D-Ala)-di-trans,octa-cis-undecaprenyl diphosphate = [GlcNAc-(1-&gt;4)-Mur2Ac(oyl-L-Ala-gamma-D-Glu-L-Lys-D-Ala-D-Ala)](n+1)-di-trans,octa-cis-undecaprenyl diphosphate + di-trans,octa-cis-undecaprenyl diphosphate + H(+)</text>
        <dbReference type="Rhea" id="RHEA:23708"/>
        <dbReference type="Rhea" id="RHEA-COMP:9602"/>
        <dbReference type="Rhea" id="RHEA-COMP:9603"/>
        <dbReference type="ChEBI" id="CHEBI:15378"/>
        <dbReference type="ChEBI" id="CHEBI:58405"/>
        <dbReference type="ChEBI" id="CHEBI:60033"/>
        <dbReference type="ChEBI" id="CHEBI:78435"/>
        <dbReference type="EC" id="2.4.99.28"/>
    </reaction>
</comment>
<keyword evidence="6" id="KW-0808">Transferase</keyword>
<dbReference type="RefSeq" id="WP_217778722.1">
    <property type="nucleotide sequence ID" value="NZ_JAHRWL010000002.1"/>
</dbReference>
<dbReference type="NCBIfam" id="TIGR02614">
    <property type="entry name" value="ftsW"/>
    <property type="match status" value="1"/>
</dbReference>
<dbReference type="EC" id="2.4.99.28" evidence="19"/>
<feature type="transmembrane region" description="Helical" evidence="21">
    <location>
        <begin position="283"/>
        <end position="304"/>
    </location>
</feature>
<feature type="transmembrane region" description="Helical" evidence="21">
    <location>
        <begin position="67"/>
        <end position="85"/>
    </location>
</feature>
<name>A0ABS6NAA6_9RHOB</name>
<dbReference type="InterPro" id="IPR013437">
    <property type="entry name" value="FtsW"/>
</dbReference>
<feature type="transmembrane region" description="Helical" evidence="21">
    <location>
        <begin position="349"/>
        <end position="370"/>
    </location>
</feature>
<evidence type="ECO:0000256" key="17">
    <source>
        <dbReference type="ARBA" id="ARBA00041185"/>
    </source>
</evidence>
<keyword evidence="4" id="KW-0132">Cell division</keyword>
<evidence type="ECO:0000256" key="5">
    <source>
        <dbReference type="ARBA" id="ARBA00022676"/>
    </source>
</evidence>
<keyword evidence="9" id="KW-0573">Peptidoglycan synthesis</keyword>
<feature type="transmembrane region" description="Helical" evidence="21">
    <location>
        <begin position="91"/>
        <end position="109"/>
    </location>
</feature>
<evidence type="ECO:0000256" key="19">
    <source>
        <dbReference type="ARBA" id="ARBA00044770"/>
    </source>
</evidence>
<keyword evidence="5" id="KW-0328">Glycosyltransferase</keyword>
<feature type="transmembrane region" description="Helical" evidence="21">
    <location>
        <begin position="28"/>
        <end position="47"/>
    </location>
</feature>
<evidence type="ECO:0000256" key="13">
    <source>
        <dbReference type="ARBA" id="ARBA00023316"/>
    </source>
</evidence>
<evidence type="ECO:0000256" key="21">
    <source>
        <dbReference type="SAM" id="Phobius"/>
    </source>
</evidence>
<evidence type="ECO:0000256" key="1">
    <source>
        <dbReference type="ARBA" id="ARBA00004651"/>
    </source>
</evidence>
<evidence type="ECO:0000256" key="9">
    <source>
        <dbReference type="ARBA" id="ARBA00022984"/>
    </source>
</evidence>
<keyword evidence="13" id="KW-0961">Cell wall biogenesis/degradation</keyword>
<evidence type="ECO:0000256" key="15">
    <source>
        <dbReference type="ARBA" id="ARBA00033270"/>
    </source>
</evidence>
<evidence type="ECO:0000256" key="11">
    <source>
        <dbReference type="ARBA" id="ARBA00023136"/>
    </source>
</evidence>
<dbReference type="Pfam" id="PF01098">
    <property type="entry name" value="FTSW_RODA_SPOVE"/>
    <property type="match status" value="1"/>
</dbReference>
<protein>
    <recommendedName>
        <fullName evidence="17">Probable peptidoglycan glycosyltransferase FtsW</fullName>
        <ecNumber evidence="19">2.4.99.28</ecNumber>
    </recommendedName>
    <alternativeName>
        <fullName evidence="18">Cell division protein FtsW</fullName>
    </alternativeName>
    <alternativeName>
        <fullName evidence="15">Cell wall polymerase</fullName>
    </alternativeName>
    <alternativeName>
        <fullName evidence="14">Peptidoglycan polymerase</fullName>
    </alternativeName>
</protein>
<evidence type="ECO:0000256" key="12">
    <source>
        <dbReference type="ARBA" id="ARBA00023306"/>
    </source>
</evidence>
<dbReference type="InterPro" id="IPR001182">
    <property type="entry name" value="FtsW/RodA"/>
</dbReference>
<proteinExistence type="inferred from homology"/>
<reference evidence="22" key="1">
    <citation type="submission" date="2021-06" db="EMBL/GenBank/DDBJ databases">
        <title>Thalassococcus sp. CAU 1522 isolated from sea sand, Republic of Korea.</title>
        <authorList>
            <person name="Kim W."/>
        </authorList>
    </citation>
    <scope>NUCLEOTIDE SEQUENCE</scope>
    <source>
        <strain evidence="22">CAU 1522</strain>
    </source>
</reference>
<feature type="transmembrane region" description="Helical" evidence="21">
    <location>
        <begin position="159"/>
        <end position="178"/>
    </location>
</feature>
<organism evidence="22 23">
    <name type="scientific">Thalassococcus arenae</name>
    <dbReference type="NCBI Taxonomy" id="2851652"/>
    <lineage>
        <taxon>Bacteria</taxon>
        <taxon>Pseudomonadati</taxon>
        <taxon>Pseudomonadota</taxon>
        <taxon>Alphaproteobacteria</taxon>
        <taxon>Rhodobacterales</taxon>
        <taxon>Roseobacteraceae</taxon>
        <taxon>Thalassococcus</taxon>
    </lineage>
</organism>
<evidence type="ECO:0000256" key="16">
    <source>
        <dbReference type="ARBA" id="ARBA00038053"/>
    </source>
</evidence>
<sequence length="388" mass="41850">MTEMVYGSVPVRDGEPVLPKWWRTVDRWSLSCILMLFGMGILLGLAASPPLAERNGFAPFHYVQRQAFFGGLAITAMLITSMMSPTVVRRLASLGFVIAFIALALLPFFGTDFGKGAVRWYSLGFASVQPSEFLKPAFVIVAAWMMAGAQELGGPPGRSYSFILTIAIVLMLAFQPDFGQACLVLFGWGVMWFVGGAPMLLLLCLAGVVVFAGTLAYENSEHFARRIDGFLSAEVDPTTQLGYATNAIREGGFFGVGVGEGQVKWSLPDAHTDFIIAVAAEEYGLIMVLAIITLYATVVVRSMVRLMRERDPFIRLAGTGLAAMFGVQAMINMGVAVRLLPAKGMTLPFVSYGGSSLIAAGIGVGMLLAFTRTRPQGEIGDILRARMR</sequence>